<keyword evidence="4" id="KW-1185">Reference proteome</keyword>
<dbReference type="SUPFAM" id="SSF55031">
    <property type="entry name" value="Bacterial exopeptidase dimerisation domain"/>
    <property type="match status" value="1"/>
</dbReference>
<reference evidence="3 4" key="1">
    <citation type="journal article" date="2014" name="Int. J. Syst. Evol. Microbiol.">
        <title>Complete genome sequence of Corynebacterium casei LMG S-19264T (=DSM 44701T), isolated from a smear-ripened cheese.</title>
        <authorList>
            <consortium name="US DOE Joint Genome Institute (JGI-PGF)"/>
            <person name="Walter F."/>
            <person name="Albersmeier A."/>
            <person name="Kalinowski J."/>
            <person name="Ruckert C."/>
        </authorList>
    </citation>
    <scope>NUCLEOTIDE SEQUENCE [LARGE SCALE GENOMIC DNA]</scope>
    <source>
        <strain evidence="3 4">CCM 8669</strain>
    </source>
</reference>
<comment type="cofactor">
    <cofactor evidence="1">
        <name>Mn(2+)</name>
        <dbReference type="ChEBI" id="CHEBI:29035"/>
    </cofactor>
    <text evidence="1">The Mn(2+) ion enhances activity.</text>
</comment>
<keyword evidence="1" id="KW-0464">Manganese</keyword>
<feature type="binding site" evidence="1">
    <location>
        <position position="120"/>
    </location>
    <ligand>
        <name>Mn(2+)</name>
        <dbReference type="ChEBI" id="CHEBI:29035"/>
        <label>2</label>
    </ligand>
</feature>
<dbReference type="PANTHER" id="PTHR11014:SF63">
    <property type="entry name" value="METALLOPEPTIDASE, PUTATIVE (AFU_ORTHOLOGUE AFUA_6G09600)-RELATED"/>
    <property type="match status" value="1"/>
</dbReference>
<evidence type="ECO:0000256" key="1">
    <source>
        <dbReference type="PIRSR" id="PIRSR005962-1"/>
    </source>
</evidence>
<dbReference type="CDD" id="cd03886">
    <property type="entry name" value="M20_Acy1"/>
    <property type="match status" value="1"/>
</dbReference>
<comment type="caution">
    <text evidence="3">The sequence shown here is derived from an EMBL/GenBank/DDBJ whole genome shotgun (WGS) entry which is preliminary data.</text>
</comment>
<dbReference type="Proteomes" id="UP000600171">
    <property type="component" value="Unassembled WGS sequence"/>
</dbReference>
<keyword evidence="1" id="KW-0479">Metal-binding</keyword>
<dbReference type="Gene3D" id="3.30.70.360">
    <property type="match status" value="1"/>
</dbReference>
<dbReference type="NCBIfam" id="TIGR01891">
    <property type="entry name" value="amidohydrolases"/>
    <property type="match status" value="1"/>
</dbReference>
<dbReference type="SUPFAM" id="SSF53187">
    <property type="entry name" value="Zn-dependent exopeptidases"/>
    <property type="match status" value="1"/>
</dbReference>
<dbReference type="InterPro" id="IPR017439">
    <property type="entry name" value="Amidohydrolase"/>
</dbReference>
<dbReference type="PIRSF" id="PIRSF005962">
    <property type="entry name" value="Pept_M20D_amidohydro"/>
    <property type="match status" value="1"/>
</dbReference>
<proteinExistence type="predicted"/>
<dbReference type="GO" id="GO:0046872">
    <property type="term" value="F:metal ion binding"/>
    <property type="evidence" value="ECO:0007669"/>
    <property type="project" value="UniProtKB-KW"/>
</dbReference>
<protein>
    <submittedName>
        <fullName evidence="3">N-acyl-L-amino acid amidohydrolase</fullName>
    </submittedName>
</protein>
<dbReference type="Gene3D" id="3.40.630.10">
    <property type="entry name" value="Zn peptidases"/>
    <property type="match status" value="1"/>
</dbReference>
<name>A0A917MPR0_9MICC</name>
<organism evidence="3 4">
    <name type="scientific">Rothia aerolata</name>
    <dbReference type="NCBI Taxonomy" id="1812262"/>
    <lineage>
        <taxon>Bacteria</taxon>
        <taxon>Bacillati</taxon>
        <taxon>Actinomycetota</taxon>
        <taxon>Actinomycetes</taxon>
        <taxon>Micrococcales</taxon>
        <taxon>Micrococcaceae</taxon>
        <taxon>Rothia</taxon>
    </lineage>
</organism>
<dbReference type="AlphaFoldDB" id="A0A917MPR0"/>
<gene>
    <name evidence="3" type="primary">amaA</name>
    <name evidence="3" type="ORF">GCM10007359_00760</name>
</gene>
<dbReference type="EMBL" id="BMDC01000001">
    <property type="protein sequence ID" value="GGH56544.1"/>
    <property type="molecule type" value="Genomic_DNA"/>
</dbReference>
<dbReference type="InterPro" id="IPR036264">
    <property type="entry name" value="Bact_exopeptidase_dim_dom"/>
</dbReference>
<accession>A0A917MPR0</accession>
<dbReference type="RefSeq" id="WP_188358373.1">
    <property type="nucleotide sequence ID" value="NZ_BMDC01000001.1"/>
</dbReference>
<feature type="domain" description="Peptidase M20 dimerisation" evidence="2">
    <location>
        <begin position="210"/>
        <end position="299"/>
    </location>
</feature>
<sequence length="430" mass="46085">MSTPDNIRELLNKRAEETSKDMIAWRHHLHRHPELSNREIKTSAFIANRLREMGLDEVKTGIAGHGVLGVLRGGLAGSGVALLRADIDALPVVDESGVDFASTVVDQDYPGGPFPVSHACGHDCHTAMLLGAMRILAEQRGSLPGTVLAVFQPAEEGAPYPEAGGAKAFIDTGVLDEFSPTAAFGMHVQPYPKGMVSLMSGVQFGASSMIRIVITGEQVHGSTPWMGTDPMPAVGAILTSIGQVYRSTDAFSPKTVSIGHIEDVGRFNVIGQSVTLWGTIRTLSDQVMEEVQGKVRDLVHGIAQAFGCSAEVEYAQPVPAVSNTEEWVTKLRPSLAEVVGEDNIFVPDPTLGYDDVSEFIVRFGGLYVGLGVQDTEFGDGQVQAVEGGRGVVPNHHPAFYADDKTLITGVKLHAHVAYNHLLSQRRPAEH</sequence>
<dbReference type="InterPro" id="IPR011650">
    <property type="entry name" value="Peptidase_M20_dimer"/>
</dbReference>
<dbReference type="Pfam" id="PF07687">
    <property type="entry name" value="M20_dimer"/>
    <property type="match status" value="1"/>
</dbReference>
<feature type="binding site" evidence="1">
    <location>
        <position position="187"/>
    </location>
    <ligand>
        <name>Mn(2+)</name>
        <dbReference type="ChEBI" id="CHEBI:29035"/>
        <label>2</label>
    </ligand>
</feature>
<evidence type="ECO:0000313" key="4">
    <source>
        <dbReference type="Proteomes" id="UP000600171"/>
    </source>
</evidence>
<dbReference type="InterPro" id="IPR002933">
    <property type="entry name" value="Peptidase_M20"/>
</dbReference>
<dbReference type="PANTHER" id="PTHR11014">
    <property type="entry name" value="PEPTIDASE M20 FAMILY MEMBER"/>
    <property type="match status" value="1"/>
</dbReference>
<dbReference type="Pfam" id="PF01546">
    <property type="entry name" value="Peptidase_M20"/>
    <property type="match status" value="1"/>
</dbReference>
<dbReference type="GO" id="GO:0016787">
    <property type="term" value="F:hydrolase activity"/>
    <property type="evidence" value="ECO:0007669"/>
    <property type="project" value="InterPro"/>
</dbReference>
<feature type="binding site" evidence="1">
    <location>
        <position position="122"/>
    </location>
    <ligand>
        <name>Mn(2+)</name>
        <dbReference type="ChEBI" id="CHEBI:29035"/>
        <label>2</label>
    </ligand>
</feature>
<evidence type="ECO:0000313" key="3">
    <source>
        <dbReference type="EMBL" id="GGH56544.1"/>
    </source>
</evidence>
<evidence type="ECO:0000259" key="2">
    <source>
        <dbReference type="Pfam" id="PF07687"/>
    </source>
</evidence>
<feature type="binding site" evidence="1">
    <location>
        <position position="156"/>
    </location>
    <ligand>
        <name>Mn(2+)</name>
        <dbReference type="ChEBI" id="CHEBI:29035"/>
        <label>2</label>
    </ligand>
</feature>
<feature type="binding site" evidence="1">
    <location>
        <position position="395"/>
    </location>
    <ligand>
        <name>Mn(2+)</name>
        <dbReference type="ChEBI" id="CHEBI:29035"/>
        <label>2</label>
    </ligand>
</feature>